<comment type="caution">
    <text evidence="1">The sequence shown here is derived from an EMBL/GenBank/DDBJ whole genome shotgun (WGS) entry which is preliminary data.</text>
</comment>
<evidence type="ECO:0000313" key="2">
    <source>
        <dbReference type="Proteomes" id="UP000032679"/>
    </source>
</evidence>
<protein>
    <submittedName>
        <fullName evidence="1">Uncharacterized protein</fullName>
    </submittedName>
</protein>
<dbReference type="STRING" id="1231623.Tasa_041_031"/>
<evidence type="ECO:0000313" key="1">
    <source>
        <dbReference type="EMBL" id="GAN55236.1"/>
    </source>
</evidence>
<dbReference type="RefSeq" id="WP_048850216.1">
    <property type="nucleotide sequence ID" value="NZ_BALE01000041.1"/>
</dbReference>
<name>A0A0D6MP87_9PROT</name>
<dbReference type="AlphaFoldDB" id="A0A0D6MP87"/>
<proteinExistence type="predicted"/>
<accession>A0A0D6MP87</accession>
<dbReference type="Proteomes" id="UP000032679">
    <property type="component" value="Unassembled WGS sequence"/>
</dbReference>
<gene>
    <name evidence="1" type="ORF">Tasa_041_031</name>
</gene>
<keyword evidence="2" id="KW-1185">Reference proteome</keyword>
<reference evidence="1 2" key="1">
    <citation type="submission" date="2012-10" db="EMBL/GenBank/DDBJ databases">
        <title>Genome sequencing of Tanticharoenia sakaeratensis NBRC 103193.</title>
        <authorList>
            <person name="Azuma Y."/>
            <person name="Hadano H."/>
            <person name="Hirakawa H."/>
            <person name="Matsushita K."/>
        </authorList>
    </citation>
    <scope>NUCLEOTIDE SEQUENCE [LARGE SCALE GENOMIC DNA]</scope>
    <source>
        <strain evidence="1 2">NBRC 103193</strain>
    </source>
</reference>
<dbReference type="EMBL" id="BALE01000041">
    <property type="protein sequence ID" value="GAN55236.1"/>
    <property type="molecule type" value="Genomic_DNA"/>
</dbReference>
<sequence length="174" mass="19222">MTDTRKPYDPAWPHGFETRDGKKIVARFYGPFGFYARQWMLEDDMILLTDENGRCPVSDGPSDDDIFCTPAPVEKPLECWVNVYPSGMVMHMDSRSNALDLAAKVCPTRVAVHMREVTDEPAANEPGALSAEQVTTLRAALSDLIDAAADCSDPIDPQAFEFARRALAETKGQP</sequence>
<organism evidence="1 2">
    <name type="scientific">Tanticharoenia sakaeratensis NBRC 103193</name>
    <dbReference type="NCBI Taxonomy" id="1231623"/>
    <lineage>
        <taxon>Bacteria</taxon>
        <taxon>Pseudomonadati</taxon>
        <taxon>Pseudomonadota</taxon>
        <taxon>Alphaproteobacteria</taxon>
        <taxon>Acetobacterales</taxon>
        <taxon>Acetobacteraceae</taxon>
        <taxon>Tanticharoenia</taxon>
    </lineage>
</organism>